<feature type="compositionally biased region" description="Basic and acidic residues" evidence="1">
    <location>
        <begin position="533"/>
        <end position="551"/>
    </location>
</feature>
<dbReference type="SUPFAM" id="SSF56672">
    <property type="entry name" value="DNA/RNA polymerases"/>
    <property type="match status" value="1"/>
</dbReference>
<feature type="compositionally biased region" description="Polar residues" evidence="1">
    <location>
        <begin position="71"/>
        <end position="80"/>
    </location>
</feature>
<dbReference type="InterPro" id="IPR041588">
    <property type="entry name" value="Integrase_H2C2"/>
</dbReference>
<reference evidence="3" key="2">
    <citation type="submission" date="2025-05" db="UniProtKB">
        <authorList>
            <consortium name="EnsemblMetazoa"/>
        </authorList>
    </citation>
    <scope>IDENTIFICATION</scope>
</reference>
<dbReference type="Pfam" id="PF03564">
    <property type="entry name" value="DUF1759"/>
    <property type="match status" value="1"/>
</dbReference>
<dbReference type="InterPro" id="IPR008042">
    <property type="entry name" value="Retrotrans_Pao"/>
</dbReference>
<dbReference type="Proteomes" id="UP001652680">
    <property type="component" value="Unassembled WGS sequence"/>
</dbReference>
<dbReference type="RefSeq" id="XP_044317745.1">
    <property type="nucleotide sequence ID" value="XM_044461810.1"/>
</dbReference>
<dbReference type="Gene3D" id="1.10.340.70">
    <property type="match status" value="1"/>
</dbReference>
<accession>A0ABM5JG08</accession>
<dbReference type="Pfam" id="PF17921">
    <property type="entry name" value="Integrase_H2C2"/>
    <property type="match status" value="1"/>
</dbReference>
<dbReference type="CDD" id="cd01644">
    <property type="entry name" value="RT_pepA17"/>
    <property type="match status" value="1"/>
</dbReference>
<feature type="compositionally biased region" description="Basic residues" evidence="1">
    <location>
        <begin position="1"/>
        <end position="11"/>
    </location>
</feature>
<evidence type="ECO:0000256" key="1">
    <source>
        <dbReference type="SAM" id="MobiDB-lite"/>
    </source>
</evidence>
<dbReference type="InterPro" id="IPR001995">
    <property type="entry name" value="Peptidase_A2_cat"/>
</dbReference>
<feature type="region of interest" description="Disordered" evidence="1">
    <location>
        <begin position="480"/>
        <end position="554"/>
    </location>
</feature>
<feature type="region of interest" description="Disordered" evidence="1">
    <location>
        <begin position="1"/>
        <end position="80"/>
    </location>
</feature>
<evidence type="ECO:0000313" key="3">
    <source>
        <dbReference type="EnsemblMetazoa" id="XP_044317745.1"/>
    </source>
</evidence>
<feature type="compositionally biased region" description="Polar residues" evidence="1">
    <location>
        <begin position="497"/>
        <end position="507"/>
    </location>
</feature>
<dbReference type="GeneID" id="123038118"/>
<evidence type="ECO:0000313" key="4">
    <source>
        <dbReference type="Proteomes" id="UP001652680"/>
    </source>
</evidence>
<dbReference type="PANTHER" id="PTHR47331:SF5">
    <property type="entry name" value="RIBONUCLEASE H"/>
    <property type="match status" value="1"/>
</dbReference>
<dbReference type="EnsemblMetazoa" id="XM_044461810.1">
    <property type="protein sequence ID" value="XP_044317745.1"/>
    <property type="gene ID" value="LOC123038118"/>
</dbReference>
<feature type="domain" description="Peptidase A2" evidence="2">
    <location>
        <begin position="582"/>
        <end position="664"/>
    </location>
</feature>
<dbReference type="InterPro" id="IPR005312">
    <property type="entry name" value="DUF1759"/>
</dbReference>
<feature type="region of interest" description="Disordered" evidence="1">
    <location>
        <begin position="95"/>
        <end position="129"/>
    </location>
</feature>
<feature type="compositionally biased region" description="Basic and acidic residues" evidence="1">
    <location>
        <begin position="95"/>
        <end position="107"/>
    </location>
</feature>
<dbReference type="InterPro" id="IPR043502">
    <property type="entry name" value="DNA/RNA_pol_sf"/>
</dbReference>
<dbReference type="CDD" id="cd00303">
    <property type="entry name" value="retropepsin_like"/>
    <property type="match status" value="1"/>
</dbReference>
<keyword evidence="4" id="KW-1185">Reference proteome</keyword>
<protein>
    <recommendedName>
        <fullName evidence="2">Peptidase A2 domain-containing protein</fullName>
    </recommendedName>
</protein>
<dbReference type="PROSITE" id="PS50175">
    <property type="entry name" value="ASP_PROT_RETROV"/>
    <property type="match status" value="1"/>
</dbReference>
<organism evidence="3 4">
    <name type="scientific">Drosophila rhopaloa</name>
    <name type="common">Fruit fly</name>
    <dbReference type="NCBI Taxonomy" id="1041015"/>
    <lineage>
        <taxon>Eukaryota</taxon>
        <taxon>Metazoa</taxon>
        <taxon>Ecdysozoa</taxon>
        <taxon>Arthropoda</taxon>
        <taxon>Hexapoda</taxon>
        <taxon>Insecta</taxon>
        <taxon>Pterygota</taxon>
        <taxon>Neoptera</taxon>
        <taxon>Endopterygota</taxon>
        <taxon>Diptera</taxon>
        <taxon>Brachycera</taxon>
        <taxon>Muscomorpha</taxon>
        <taxon>Ephydroidea</taxon>
        <taxon>Drosophilidae</taxon>
        <taxon>Drosophila</taxon>
        <taxon>Sophophora</taxon>
    </lineage>
</organism>
<proteinExistence type="predicted"/>
<name>A0ABM5JG08_DRORH</name>
<dbReference type="PANTHER" id="PTHR47331">
    <property type="entry name" value="PHD-TYPE DOMAIN-CONTAINING PROTEIN"/>
    <property type="match status" value="1"/>
</dbReference>
<sequence>MPTSHSPRRSPRLGQPETSAAATTGNQPAGTPRAITDAAAGGKVQRAQAPKDSGQKGKKPSADLQPAGGSRQESVPTSAQVTALMERIASLEEELQRARASEGHDAAARNPVGIGSSGNRLPPYLSGDLPPQLSGHLAIGQPVTSSTSRTTASYSTPRCVTAELQPAHSNVQAFREPQHITMVPTQSAGSYGIASPSLNGWTPRRLPDLPEFDGQPEDWPIFQCAFTETTAAYHCTALENNQRLVKALKGEARASVKSWLIHPSNVQAVMEQLRSRYGRPEQLIRSQLENVRSVQPIQEHNISKIVHFSTRVSNLAAFLQATPNGEQHLGNPILMEELIAKLPLSKRLDWARHATGIGCFPTVVHLSGWLEELARLVCTISDFESKEPKRRVLHASAGQRNLDRYDNQVRSCPVCEGQHLIKDCKDFNHASPTVRFDIAKKHRICFLCLESGHMARFCKKDVSCNVYGCQRRHHYLLHEQHTRPPQAYGGPRRDQMSSRNRALQTGSGRRKGEAHIPQPAAPSSFPTPQASQDARREDEGRLRSGDTERPHRNLSCVESDGGHLLFRILPVTLYGECKQVDTYALFDEGSSVTMIDDELIRSLDLKGENRQLNIQWFGGKSSSERTKMVSLQISGAGKPKRHGLRNVFAVPNLNLPMQSLRREDVKTAKAGACLPMRPYSNAAPRILIGLDHAHLGIPMKNRSLGTGGPYAAATTLGWVVFGPVKGQVSSPTHTSCLLAIPQDRLLDKMVTDYFETENFGVKPAPPVAASGDARALGILNGTTKRVGQRYQTGLLWKDDEVRLPNSYDMALKRLVNIERKMKRDVEFAQAYNRIMEDYVKKGYARRLEPQEVTPANNDRVWYLPHFGVENPNKPGKIRLVFDVAAKVGNISLNSALLKGPQQYKSLPDVLFHFREGAVGVCADIKEMFHQVLIQPQDRCAQRFLWRNGDDQRDPDLYEMMVMTFGAACSPCSAHHVKTVNASRYARTDPRAVLAINEYHYVDDYVDSFSNEVEAISVSTRIKEIHASAGFDLCRFSSSSEGVVRALNPLGSSENVEWTEAEEKILGMYWQPATDDFKFSIKYHRVPSSVMTGQRVPTKREFLSLVMSTFDPLGFLSCYTVTAKLLMRETWRRSVEWDEPLPDELATAFESWRQEMNYVREFRCPRHYFGVGRVRELQLHIFVDSSQSAFAAVAYWRTTYDDGDVRAHFVCAKTKCAPMRTMSIPRLELQAAVLGTRLMDTVKQTHGMTISGCVLWTDSKTVLHWISSTHRRYKQFVGNRVAEILESTEVSHWRWIPSAENVADDATRPQRHVNLSQESRWLSGPSFLREPEELWPKSSPGDSSSLQTTEEEEMPCEFALVLANSFISLQRFSSYDRLVRSTAWVLRFIRRCRGLRDVHEEYGLSAAECAEAERLLIRRAQSEAFADETQGKAVAKDSQLRGLSPYFDDDGIIRACGRIDAAGCVPVNTRRPIILSHQHALSEMITDHYHRKMKHQNLDATISEIRTKFWITNLRRLLRKVITRCQLCKLRRAQPVPPLMGPLPKDRLEANGWPFK</sequence>
<feature type="compositionally biased region" description="Polar residues" evidence="1">
    <location>
        <begin position="16"/>
        <end position="29"/>
    </location>
</feature>
<dbReference type="Pfam" id="PF05380">
    <property type="entry name" value="Peptidase_A17"/>
    <property type="match status" value="1"/>
</dbReference>
<evidence type="ECO:0000259" key="2">
    <source>
        <dbReference type="PROSITE" id="PS50175"/>
    </source>
</evidence>
<reference evidence="4" key="1">
    <citation type="journal article" date="2021" name="Elife">
        <title>Highly contiguous assemblies of 101 drosophilid genomes.</title>
        <authorList>
            <person name="Kim B.Y."/>
            <person name="Wang J.R."/>
            <person name="Miller D.E."/>
            <person name="Barmina O."/>
            <person name="Delaney E."/>
            <person name="Thompson A."/>
            <person name="Comeault A.A."/>
            <person name="Peede D."/>
            <person name="D'Agostino E.R."/>
            <person name="Pelaez J."/>
            <person name="Aguilar J.M."/>
            <person name="Haji D."/>
            <person name="Matsunaga T."/>
            <person name="Armstrong E.E."/>
            <person name="Zych M."/>
            <person name="Ogawa Y."/>
            <person name="Stamenkovic-Radak M."/>
            <person name="Jelic M."/>
            <person name="Veselinovic M.S."/>
            <person name="Tanaskovic M."/>
            <person name="Eric P."/>
            <person name="Gao J.J."/>
            <person name="Katoh T.K."/>
            <person name="Toda M.J."/>
            <person name="Watabe H."/>
            <person name="Watada M."/>
            <person name="Davis J.S."/>
            <person name="Moyle L.C."/>
            <person name="Manoli G."/>
            <person name="Bertolini E."/>
            <person name="Kostal V."/>
            <person name="Hawley R.S."/>
            <person name="Takahashi A."/>
            <person name="Jones C.D."/>
            <person name="Price D.K."/>
            <person name="Whiteman N."/>
            <person name="Kopp A."/>
            <person name="Matute D.R."/>
            <person name="Petrov D.A."/>
        </authorList>
    </citation>
    <scope>NUCLEOTIDE SEQUENCE [LARGE SCALE GENOMIC DNA]</scope>
</reference>